<dbReference type="SMART" id="SM00363">
    <property type="entry name" value="S4"/>
    <property type="match status" value="1"/>
</dbReference>
<dbReference type="InterPro" id="IPR006224">
    <property type="entry name" value="PsdUridine_synth_RluA-like_CS"/>
</dbReference>
<comment type="function">
    <text evidence="2">Responsible for synthesis of pseudouridine from uracil at positions 955, 2504 and 2580 in 23S ribosomal RNA.</text>
</comment>
<dbReference type="EMBL" id="OUNE01000053">
    <property type="protein sequence ID" value="SPP32872.1"/>
    <property type="molecule type" value="Genomic_DNA"/>
</dbReference>
<evidence type="ECO:0000256" key="2">
    <source>
        <dbReference type="ARBA" id="ARBA00002876"/>
    </source>
</evidence>
<dbReference type="Gene3D" id="3.10.290.10">
    <property type="entry name" value="RNA-binding S4 domain"/>
    <property type="match status" value="1"/>
</dbReference>
<dbReference type="AlphaFoldDB" id="A0A3B0JC92"/>
<dbReference type="SUPFAM" id="SSF55120">
    <property type="entry name" value="Pseudouridine synthase"/>
    <property type="match status" value="1"/>
</dbReference>
<dbReference type="InterPro" id="IPR006225">
    <property type="entry name" value="PsdUridine_synth_RluC/D"/>
</dbReference>
<gene>
    <name evidence="9" type="primary">rluC</name>
    <name evidence="9" type="ORF">WBAD_0272</name>
</gene>
<dbReference type="Gene3D" id="3.30.2350.10">
    <property type="entry name" value="Pseudouridine synthase"/>
    <property type="match status" value="1"/>
</dbReference>
<dbReference type="PANTHER" id="PTHR21600">
    <property type="entry name" value="MITOCHONDRIAL RNA PSEUDOURIDINE SYNTHASE"/>
    <property type="match status" value="1"/>
</dbReference>
<dbReference type="PROSITE" id="PS01129">
    <property type="entry name" value="PSI_RLU"/>
    <property type="match status" value="1"/>
</dbReference>
<dbReference type="CDD" id="cd02869">
    <property type="entry name" value="PseudoU_synth_RluA_like"/>
    <property type="match status" value="1"/>
</dbReference>
<organism evidence="9">
    <name type="scientific">Wolbachia endosymbiont of Aleurodicus dispersus</name>
    <dbReference type="NCBI Taxonomy" id="1288877"/>
    <lineage>
        <taxon>Bacteria</taxon>
        <taxon>Pseudomonadati</taxon>
        <taxon>Pseudomonadota</taxon>
        <taxon>Alphaproteobacteria</taxon>
        <taxon>Rickettsiales</taxon>
        <taxon>Anaplasmataceae</taxon>
        <taxon>Wolbachieae</taxon>
        <taxon>Wolbachia</taxon>
    </lineage>
</organism>
<comment type="similarity">
    <text evidence="3 7">Belongs to the pseudouridine synthase RluA family.</text>
</comment>
<dbReference type="InterPro" id="IPR020103">
    <property type="entry name" value="PsdUridine_synth_cat_dom_sf"/>
</dbReference>
<dbReference type="GO" id="GO:0000455">
    <property type="term" value="P:enzyme-directed rRNA pseudouridine synthesis"/>
    <property type="evidence" value="ECO:0007669"/>
    <property type="project" value="UniProtKB-ARBA"/>
</dbReference>
<feature type="active site" evidence="5">
    <location>
        <position position="156"/>
    </location>
</feature>
<reference evidence="9" key="1">
    <citation type="submission" date="2018-04" db="EMBL/GenBank/DDBJ databases">
        <authorList>
            <person name="Go L.Y."/>
            <person name="Mitchell J.A."/>
        </authorList>
    </citation>
    <scope>NUCLEOTIDE SEQUENCE</scope>
    <source>
        <strain evidence="9">WBAD</strain>
    </source>
</reference>
<evidence type="ECO:0000259" key="8">
    <source>
        <dbReference type="SMART" id="SM00363"/>
    </source>
</evidence>
<dbReference type="SUPFAM" id="SSF55174">
    <property type="entry name" value="Alpha-L RNA-binding motif"/>
    <property type="match status" value="1"/>
</dbReference>
<proteinExistence type="inferred from homology"/>
<dbReference type="NCBIfam" id="TIGR00005">
    <property type="entry name" value="rluA_subfam"/>
    <property type="match status" value="1"/>
</dbReference>
<evidence type="ECO:0000256" key="7">
    <source>
        <dbReference type="RuleBase" id="RU362028"/>
    </source>
</evidence>
<evidence type="ECO:0000313" key="9">
    <source>
        <dbReference type="EMBL" id="SPP32872.1"/>
    </source>
</evidence>
<keyword evidence="6" id="KW-0694">RNA-binding</keyword>
<evidence type="ECO:0000256" key="1">
    <source>
        <dbReference type="ARBA" id="ARBA00000381"/>
    </source>
</evidence>
<protein>
    <recommendedName>
        <fullName evidence="7">Pseudouridine synthase</fullName>
        <ecNumber evidence="7">5.4.99.-</ecNumber>
    </recommendedName>
</protein>
<dbReference type="InterPro" id="IPR002942">
    <property type="entry name" value="S4_RNA-bd"/>
</dbReference>
<dbReference type="GO" id="GO:0160141">
    <property type="term" value="F:23S rRNA pseudouridine(955/2504/2580) synthase activity"/>
    <property type="evidence" value="ECO:0007669"/>
    <property type="project" value="UniProtKB-EC"/>
</dbReference>
<evidence type="ECO:0000256" key="4">
    <source>
        <dbReference type="ARBA" id="ARBA00023235"/>
    </source>
</evidence>
<name>A0A3B0JC92_9RICK</name>
<feature type="domain" description="RNA-binding S4" evidence="8">
    <location>
        <begin position="33"/>
        <end position="88"/>
    </location>
</feature>
<sequence>MLLDFSVRYFHYKISVGKMSYDTKTILVEDNNVRLDRYIRRIFPNLKQSTIEKSLRKGLIKVDNCKAKSSDKVSSGQTITIRYLDYIENTNSERKYNEKLVNILRENILYEDEYILAINKPAGVIVQGGIKVKISISDLLDQIREGEIFKIVHRLDRDTSGVIIFARNASVARYLMEEFKGRRIKKTYLALTSGVPSKDNGTIDYPLVKKYISGQEKVVIDEDSPQNATTHFSIIARLKHNVAYLKLQPITGRTHQLRAHLAHINCPILGDGKYGGKKAFIDGVANQIHLHSHSLSLKLPNNKEITITAPISKHIEKSIESLSFN</sequence>
<evidence type="ECO:0000256" key="5">
    <source>
        <dbReference type="PIRSR" id="PIRSR606225-1"/>
    </source>
</evidence>
<dbReference type="Pfam" id="PF00849">
    <property type="entry name" value="PseudoU_synth_2"/>
    <property type="match status" value="1"/>
</dbReference>
<accession>A0A3B0JC92</accession>
<evidence type="ECO:0000256" key="6">
    <source>
        <dbReference type="PROSITE-ProRule" id="PRU00182"/>
    </source>
</evidence>
<dbReference type="InterPro" id="IPR036986">
    <property type="entry name" value="S4_RNA-bd_sf"/>
</dbReference>
<dbReference type="EC" id="5.4.99.-" evidence="7"/>
<dbReference type="PROSITE" id="PS50889">
    <property type="entry name" value="S4"/>
    <property type="match status" value="1"/>
</dbReference>
<dbReference type="InterPro" id="IPR050188">
    <property type="entry name" value="RluA_PseudoU_synthase"/>
</dbReference>
<dbReference type="InterPro" id="IPR006145">
    <property type="entry name" value="PsdUridine_synth_RsuA/RluA"/>
</dbReference>
<comment type="catalytic activity">
    <reaction evidence="7">
        <text>a uridine in RNA = a pseudouridine in RNA</text>
        <dbReference type="Rhea" id="RHEA:48348"/>
        <dbReference type="Rhea" id="RHEA-COMP:12068"/>
        <dbReference type="Rhea" id="RHEA-COMP:12069"/>
        <dbReference type="ChEBI" id="CHEBI:65314"/>
        <dbReference type="ChEBI" id="CHEBI:65315"/>
    </reaction>
</comment>
<comment type="catalytic activity">
    <reaction evidence="1">
        <text>uridine(955/2504/2580) in 23S rRNA = pseudouridine(955/2504/2580) in 23S rRNA</text>
        <dbReference type="Rhea" id="RHEA:42528"/>
        <dbReference type="Rhea" id="RHEA-COMP:10099"/>
        <dbReference type="Rhea" id="RHEA-COMP:10100"/>
        <dbReference type="ChEBI" id="CHEBI:65314"/>
        <dbReference type="ChEBI" id="CHEBI:65315"/>
        <dbReference type="EC" id="5.4.99.24"/>
    </reaction>
</comment>
<dbReference type="GO" id="GO:0003723">
    <property type="term" value="F:RNA binding"/>
    <property type="evidence" value="ECO:0007669"/>
    <property type="project" value="UniProtKB-KW"/>
</dbReference>
<evidence type="ECO:0000256" key="3">
    <source>
        <dbReference type="ARBA" id="ARBA00010876"/>
    </source>
</evidence>
<dbReference type="CDD" id="cd00165">
    <property type="entry name" value="S4"/>
    <property type="match status" value="1"/>
</dbReference>
<keyword evidence="4 7" id="KW-0413">Isomerase</keyword>